<dbReference type="CDD" id="cd14014">
    <property type="entry name" value="STKc_PknB_like"/>
    <property type="match status" value="1"/>
</dbReference>
<accession>A0A517Z2K0</accession>
<feature type="transmembrane region" description="Helical" evidence="10">
    <location>
        <begin position="469"/>
        <end position="486"/>
    </location>
</feature>
<dbReference type="PROSITE" id="PS00107">
    <property type="entry name" value="PROTEIN_KINASE_ATP"/>
    <property type="match status" value="1"/>
</dbReference>
<feature type="region of interest" description="Disordered" evidence="9">
    <location>
        <begin position="1432"/>
        <end position="1451"/>
    </location>
</feature>
<keyword evidence="13" id="KW-1185">Reference proteome</keyword>
<gene>
    <name evidence="12" type="primary">pknB_7</name>
    <name evidence="12" type="ORF">Mal4_09910</name>
</gene>
<dbReference type="SUPFAM" id="SSF56112">
    <property type="entry name" value="Protein kinase-like (PK-like)"/>
    <property type="match status" value="1"/>
</dbReference>
<feature type="transmembrane region" description="Helical" evidence="10">
    <location>
        <begin position="596"/>
        <end position="615"/>
    </location>
</feature>
<feature type="transmembrane region" description="Helical" evidence="10">
    <location>
        <begin position="556"/>
        <end position="575"/>
    </location>
</feature>
<evidence type="ECO:0000256" key="2">
    <source>
        <dbReference type="ARBA" id="ARBA00022527"/>
    </source>
</evidence>
<feature type="repeat" description="WD" evidence="7">
    <location>
        <begin position="955"/>
        <end position="987"/>
    </location>
</feature>
<organism evidence="12 13">
    <name type="scientific">Maioricimonas rarisocia</name>
    <dbReference type="NCBI Taxonomy" id="2528026"/>
    <lineage>
        <taxon>Bacteria</taxon>
        <taxon>Pseudomonadati</taxon>
        <taxon>Planctomycetota</taxon>
        <taxon>Planctomycetia</taxon>
        <taxon>Planctomycetales</taxon>
        <taxon>Planctomycetaceae</taxon>
        <taxon>Maioricimonas</taxon>
    </lineage>
</organism>
<feature type="domain" description="Protein kinase" evidence="11">
    <location>
        <begin position="91"/>
        <end position="352"/>
    </location>
</feature>
<keyword evidence="10" id="KW-1133">Transmembrane helix</keyword>
<dbReference type="Pfam" id="PF00069">
    <property type="entry name" value="Pkinase"/>
    <property type="match status" value="1"/>
</dbReference>
<dbReference type="SUPFAM" id="SSF50978">
    <property type="entry name" value="WD40 repeat-like"/>
    <property type="match status" value="1"/>
</dbReference>
<dbReference type="InterPro" id="IPR017441">
    <property type="entry name" value="Protein_kinase_ATP_BS"/>
</dbReference>
<dbReference type="PROSITE" id="PS50294">
    <property type="entry name" value="WD_REPEATS_REGION"/>
    <property type="match status" value="1"/>
</dbReference>
<dbReference type="GO" id="GO:0005524">
    <property type="term" value="F:ATP binding"/>
    <property type="evidence" value="ECO:0007669"/>
    <property type="project" value="UniProtKB-UniRule"/>
</dbReference>
<dbReference type="PANTHER" id="PTHR43289">
    <property type="entry name" value="MITOGEN-ACTIVATED PROTEIN KINASE KINASE KINASE 20-RELATED"/>
    <property type="match status" value="1"/>
</dbReference>
<keyword evidence="3 12" id="KW-0808">Transferase</keyword>
<dbReference type="EMBL" id="CP036275">
    <property type="protein sequence ID" value="QDU36702.1"/>
    <property type="molecule type" value="Genomic_DNA"/>
</dbReference>
<feature type="region of interest" description="Disordered" evidence="9">
    <location>
        <begin position="997"/>
        <end position="1031"/>
    </location>
</feature>
<dbReference type="FunFam" id="1.10.510.10:FF:000021">
    <property type="entry name" value="Serine/threonine protein kinase"/>
    <property type="match status" value="1"/>
</dbReference>
<keyword evidence="7" id="KW-0853">WD repeat</keyword>
<dbReference type="InterPro" id="IPR015943">
    <property type="entry name" value="WD40/YVTN_repeat-like_dom_sf"/>
</dbReference>
<evidence type="ECO:0000313" key="12">
    <source>
        <dbReference type="EMBL" id="QDU36702.1"/>
    </source>
</evidence>
<evidence type="ECO:0000256" key="7">
    <source>
        <dbReference type="PROSITE-ProRule" id="PRU00221"/>
    </source>
</evidence>
<evidence type="ECO:0000256" key="1">
    <source>
        <dbReference type="ARBA" id="ARBA00012513"/>
    </source>
</evidence>
<sequence>MDDRSLFLEALDHAGPEHREAFLERACSDAAQRQRVERLLAAHEDAGSFLEKPPEELAATVGVDQDAADDSWQQLLSPGDSAEAIGRLGPYDVIELIGRGGMGIVLRAWDPKLKRTVAIKLLAPELAAHPMSVRRFLREAQAAAAVSHDHAVAIHAIDETAQPPRIVMEYIDGQSLQQKIDREGALDVKSILRIGMQTAAGLAAAHRQGLVHRDIKPSNILLENGIERVKLTDFGLARAVDDIGVTRTGQITGTPQYMSPEQAQGQRVDHRTDLFSLGCVLYAMCTGRAAFRADSAVAVMHRVVHDTPRPIREANEEIPDWLCAIVDRLLEKDPQRRFESAAEVEQLLGDYLAHLQQPASVSPPEWTRPAPSSAVAPAGFHRFGRKLEQELNGVAFTFLAVGMACFGASFFAYVAVDQRWYPGAGTILALMILGTVIVFPVVLLSAIRLTWGIMFGRPPGPLPLLASKMALVPWNPFLLLTLPWAIRARRILTRPDVMAVLEVEEEEKTQAADKHQRDGYSPASWIAAALFAAVYLAAVADGTQTLGGRVAEALGVMFYFSAIAFTLVWSGVTVIQRLSGGPADPMASLVPSSRGLFFATVAAISGAFLALWTNFDFSDPESYVDNLANACETVFHGVVPPPGKKPAETVGIGTDGSFDGDGYPHSAVPAALPQMTLAQTWRINDWPILDLDVSADGKWLATAHRSPDQFQVWTWPLDENTLDRRRWFTKVAEGEIRDLRISPDNRSVAWVEADGHLRLRRLTDSEENVPTFERSRDALHCLAWSPTSEWIATGGDGGLVFWDANRGDAPLFSVAVPGEPEVRITSIVWERRGKRVAVATQSGRIIVWEVLRSDVRLERTFDSFNGDIDSLSWSNDRRWIAAGLRNGSIEVVDLVGTRQPGTGSTGWPTTEIAFSPDSQWIASAGDFKQGQSGTGYIINIDGLTQQPSTDRRSLHDAHSEPITGLAFTPDGRFLVSGSTDGNIKWWQFAEPLRPAITPASRSTRTDAAPVRSGPGSTPAEQQNETHGTARSDARDFFRTYERTLQEKPAVTIQFVGRVTQTGPAGEKSQRYWGAYAAAPGAKKARAITYENSERGGYWMTGGMKFSRISPFYDAPPHDFFLNQITRSGFTSNALEPFLEGDHPLTSELHQLQLWQVQDFRNERPPGQPELPDCRVIAYQVRPTEEITFDEWLWIEEETLIPRRRLVRFELDSHAYRIVEHYHDLATEPIADPFDENSGLQELASLFVVDGRLNRQDAGEWQPASLIRQNGTYRADERTILQFDEAGTVVLEPGTEFLLRDGGQFLLKSGRLSTLAGPRESISLVYGKLLVWNAASTGGRALLTATPDRIVVERGSMTVQDNDDESPRRRNVYLREEIEYLFADGQMKPQDARTLPVIPAELRRERVIWRLDLTNREAVSPLLVHGELTAHDGRPALAATPGTEAEAPRGPERARRLILDLSKLEGLPGGSRIALRYRYFTDDKAYIYCRNTPDLIMPQHEWWTTFTGPPVSESSLRKPIEWKTNDRDSGFFIDVIEIVDVHEPIAMFPD</sequence>
<evidence type="ECO:0000256" key="6">
    <source>
        <dbReference type="ARBA" id="ARBA00022840"/>
    </source>
</evidence>
<keyword evidence="6 8" id="KW-0067">ATP-binding</keyword>
<keyword evidence="2" id="KW-0723">Serine/threonine-protein kinase</keyword>
<protein>
    <recommendedName>
        <fullName evidence="1">non-specific serine/threonine protein kinase</fullName>
        <ecNumber evidence="1">2.7.11.1</ecNumber>
    </recommendedName>
</protein>
<dbReference type="Proteomes" id="UP000320496">
    <property type="component" value="Chromosome"/>
</dbReference>
<dbReference type="Gene3D" id="3.30.200.20">
    <property type="entry name" value="Phosphorylase Kinase, domain 1"/>
    <property type="match status" value="1"/>
</dbReference>
<proteinExistence type="predicted"/>
<dbReference type="KEGG" id="mri:Mal4_09910"/>
<dbReference type="PROSITE" id="PS50082">
    <property type="entry name" value="WD_REPEATS_2"/>
    <property type="match status" value="1"/>
</dbReference>
<evidence type="ECO:0000256" key="3">
    <source>
        <dbReference type="ARBA" id="ARBA00022679"/>
    </source>
</evidence>
<evidence type="ECO:0000256" key="4">
    <source>
        <dbReference type="ARBA" id="ARBA00022741"/>
    </source>
</evidence>
<dbReference type="InterPro" id="IPR001680">
    <property type="entry name" value="WD40_rpt"/>
</dbReference>
<dbReference type="GO" id="GO:0004674">
    <property type="term" value="F:protein serine/threonine kinase activity"/>
    <property type="evidence" value="ECO:0007669"/>
    <property type="project" value="UniProtKB-KW"/>
</dbReference>
<feature type="transmembrane region" description="Helical" evidence="10">
    <location>
        <begin position="523"/>
        <end position="540"/>
    </location>
</feature>
<dbReference type="InterPro" id="IPR011009">
    <property type="entry name" value="Kinase-like_dom_sf"/>
</dbReference>
<keyword evidence="10" id="KW-0472">Membrane</keyword>
<dbReference type="PANTHER" id="PTHR43289:SF6">
    <property type="entry name" value="SERINE_THREONINE-PROTEIN KINASE NEKL-3"/>
    <property type="match status" value="1"/>
</dbReference>
<evidence type="ECO:0000313" key="13">
    <source>
        <dbReference type="Proteomes" id="UP000320496"/>
    </source>
</evidence>
<dbReference type="InterPro" id="IPR036322">
    <property type="entry name" value="WD40_repeat_dom_sf"/>
</dbReference>
<dbReference type="SMART" id="SM00320">
    <property type="entry name" value="WD40"/>
    <property type="match status" value="6"/>
</dbReference>
<dbReference type="InterPro" id="IPR008271">
    <property type="entry name" value="Ser/Thr_kinase_AS"/>
</dbReference>
<dbReference type="Gene3D" id="1.10.510.10">
    <property type="entry name" value="Transferase(Phosphotransferase) domain 1"/>
    <property type="match status" value="1"/>
</dbReference>
<feature type="transmembrane region" description="Helical" evidence="10">
    <location>
        <begin position="428"/>
        <end position="449"/>
    </location>
</feature>
<evidence type="ECO:0000256" key="8">
    <source>
        <dbReference type="PROSITE-ProRule" id="PRU10141"/>
    </source>
</evidence>
<reference evidence="12 13" key="1">
    <citation type="submission" date="2019-02" db="EMBL/GenBank/DDBJ databases">
        <title>Deep-cultivation of Planctomycetes and their phenomic and genomic characterization uncovers novel biology.</title>
        <authorList>
            <person name="Wiegand S."/>
            <person name="Jogler M."/>
            <person name="Boedeker C."/>
            <person name="Pinto D."/>
            <person name="Vollmers J."/>
            <person name="Rivas-Marin E."/>
            <person name="Kohn T."/>
            <person name="Peeters S.H."/>
            <person name="Heuer A."/>
            <person name="Rast P."/>
            <person name="Oberbeckmann S."/>
            <person name="Bunk B."/>
            <person name="Jeske O."/>
            <person name="Meyerdierks A."/>
            <person name="Storesund J.E."/>
            <person name="Kallscheuer N."/>
            <person name="Luecker S."/>
            <person name="Lage O.M."/>
            <person name="Pohl T."/>
            <person name="Merkel B.J."/>
            <person name="Hornburger P."/>
            <person name="Mueller R.-W."/>
            <person name="Bruemmer F."/>
            <person name="Labrenz M."/>
            <person name="Spormann A.M."/>
            <person name="Op den Camp H."/>
            <person name="Overmann J."/>
            <person name="Amann R."/>
            <person name="Jetten M.S.M."/>
            <person name="Mascher T."/>
            <person name="Medema M.H."/>
            <person name="Devos D.P."/>
            <person name="Kaster A.-K."/>
            <person name="Ovreas L."/>
            <person name="Rohde M."/>
            <person name="Galperin M.Y."/>
            <person name="Jogler C."/>
        </authorList>
    </citation>
    <scope>NUCLEOTIDE SEQUENCE [LARGE SCALE GENOMIC DNA]</scope>
    <source>
        <strain evidence="12 13">Mal4</strain>
    </source>
</reference>
<dbReference type="PROSITE" id="PS00108">
    <property type="entry name" value="PROTEIN_KINASE_ST"/>
    <property type="match status" value="1"/>
</dbReference>
<dbReference type="EC" id="2.7.11.1" evidence="1"/>
<dbReference type="RefSeq" id="WP_145367338.1">
    <property type="nucleotide sequence ID" value="NZ_CP036275.1"/>
</dbReference>
<feature type="transmembrane region" description="Helical" evidence="10">
    <location>
        <begin position="394"/>
        <end position="416"/>
    </location>
</feature>
<dbReference type="PROSITE" id="PS50011">
    <property type="entry name" value="PROTEIN_KINASE_DOM"/>
    <property type="match status" value="1"/>
</dbReference>
<keyword evidence="5 12" id="KW-0418">Kinase</keyword>
<keyword evidence="10" id="KW-0812">Transmembrane</keyword>
<keyword evidence="4 8" id="KW-0547">Nucleotide-binding</keyword>
<dbReference type="SMART" id="SM00220">
    <property type="entry name" value="S_TKc"/>
    <property type="match status" value="1"/>
</dbReference>
<dbReference type="Gene3D" id="2.130.10.10">
    <property type="entry name" value="YVTN repeat-like/Quinoprotein amine dehydrogenase"/>
    <property type="match status" value="2"/>
</dbReference>
<evidence type="ECO:0000256" key="5">
    <source>
        <dbReference type="ARBA" id="ARBA00022777"/>
    </source>
</evidence>
<dbReference type="InterPro" id="IPR000719">
    <property type="entry name" value="Prot_kinase_dom"/>
</dbReference>
<dbReference type="Pfam" id="PF00400">
    <property type="entry name" value="WD40"/>
    <property type="match status" value="2"/>
</dbReference>
<evidence type="ECO:0000259" key="11">
    <source>
        <dbReference type="PROSITE" id="PS50011"/>
    </source>
</evidence>
<evidence type="ECO:0000256" key="9">
    <source>
        <dbReference type="SAM" id="MobiDB-lite"/>
    </source>
</evidence>
<feature type="compositionally biased region" description="Polar residues" evidence="9">
    <location>
        <begin position="1014"/>
        <end position="1026"/>
    </location>
</feature>
<evidence type="ECO:0000256" key="10">
    <source>
        <dbReference type="SAM" id="Phobius"/>
    </source>
</evidence>
<feature type="binding site" evidence="8">
    <location>
        <position position="120"/>
    </location>
    <ligand>
        <name>ATP</name>
        <dbReference type="ChEBI" id="CHEBI:30616"/>
    </ligand>
</feature>
<name>A0A517Z2K0_9PLAN</name>
<dbReference type="OrthoDB" id="6111975at2"/>